<dbReference type="InterPro" id="IPR034686">
    <property type="entry name" value="Terpene_cyclase-like_2"/>
</dbReference>
<proteinExistence type="inferred from homology"/>
<gene>
    <name evidence="3" type="ORF">M4V62_43170</name>
</gene>
<dbReference type="SUPFAM" id="SSF48576">
    <property type="entry name" value="Terpenoid synthases"/>
    <property type="match status" value="1"/>
</dbReference>
<organism evidence="3 4">
    <name type="scientific">Streptomyces durmitorensis</name>
    <dbReference type="NCBI Taxonomy" id="319947"/>
    <lineage>
        <taxon>Bacteria</taxon>
        <taxon>Bacillati</taxon>
        <taxon>Actinomycetota</taxon>
        <taxon>Actinomycetes</taxon>
        <taxon>Kitasatosporales</taxon>
        <taxon>Streptomycetaceae</taxon>
        <taxon>Streptomyces</taxon>
    </lineage>
</organism>
<dbReference type="SFLD" id="SFLDG01020">
    <property type="entry name" value="Terpene_Cyclase_Like_2"/>
    <property type="match status" value="1"/>
</dbReference>
<evidence type="ECO:0000256" key="1">
    <source>
        <dbReference type="ARBA" id="ARBA00023239"/>
    </source>
</evidence>
<dbReference type="EMBL" id="CP097290">
    <property type="protein sequence ID" value="UQT61939.1"/>
    <property type="molecule type" value="Genomic_DNA"/>
</dbReference>
<dbReference type="SFLD" id="SFLDS00005">
    <property type="entry name" value="Isoprenoid_Synthase_Type_I"/>
    <property type="match status" value="1"/>
</dbReference>
<evidence type="ECO:0000313" key="4">
    <source>
        <dbReference type="Proteomes" id="UP000829992"/>
    </source>
</evidence>
<keyword evidence="1 2" id="KW-0456">Lyase</keyword>
<dbReference type="RefSeq" id="WP_249593245.1">
    <property type="nucleotide sequence ID" value="NZ_BAAAQL010000079.1"/>
</dbReference>
<dbReference type="Gene3D" id="1.10.600.10">
    <property type="entry name" value="Farnesyl Diphosphate Synthase"/>
    <property type="match status" value="1"/>
</dbReference>
<sequence length="350" mass="39033">MSTISTGGAGLAHIPEIHCPFPYRVNPHADRARAHLAAWVHRTGLVNRESARKRFDQADFGWFAALVYPTASRRHLELMADWFAWLFLVDDQLDDGSAGRSPAQMEQMVGGMQVVLESPDFGVSLLSGPNVPPAVASLAELWQRTAVDAPAHWRRRFIRHLRDCLVTATVWEGGNRIRGTVPDEVTYIENRRHTGAIYVCMDLIDIVEGLDVPEGLYGSAEFTLALDAACNVVCWTNDVYSLDKERSLGEVHNIAYLAQHHRGLDREQALAEVCAATSTETERFLTAERQLLSAHPQETGLLAPYAAGMRTWIRGNLDWSRRTKRYQAGTSASWARPADYVERALIGVTQ</sequence>
<dbReference type="InterPro" id="IPR008949">
    <property type="entry name" value="Isoprenoid_synthase_dom_sf"/>
</dbReference>
<keyword evidence="2" id="KW-0479">Metal-binding</keyword>
<accession>A0ABY4Q9B2</accession>
<dbReference type="Proteomes" id="UP000829992">
    <property type="component" value="Plasmid p1"/>
</dbReference>
<dbReference type="Pfam" id="PF19086">
    <property type="entry name" value="Terpene_syn_C_2"/>
    <property type="match status" value="1"/>
</dbReference>
<comment type="similarity">
    <text evidence="2">Belongs to the terpene synthase family.</text>
</comment>
<keyword evidence="3" id="KW-0614">Plasmid</keyword>
<comment type="cofactor">
    <cofactor evidence="2">
        <name>Mg(2+)</name>
        <dbReference type="ChEBI" id="CHEBI:18420"/>
    </cofactor>
</comment>
<dbReference type="PANTHER" id="PTHR35201">
    <property type="entry name" value="TERPENE SYNTHASE"/>
    <property type="match status" value="1"/>
</dbReference>
<keyword evidence="2" id="KW-0460">Magnesium</keyword>
<geneLocation type="plasmid" evidence="3 4">
    <name>p1</name>
</geneLocation>
<evidence type="ECO:0000256" key="2">
    <source>
        <dbReference type="RuleBase" id="RU366034"/>
    </source>
</evidence>
<keyword evidence="4" id="KW-1185">Reference proteome</keyword>
<reference evidence="3 4" key="1">
    <citation type="submission" date="2022-05" db="EMBL/GenBank/DDBJ databases">
        <authorList>
            <person name="Zhou X."/>
            <person name="Li K."/>
            <person name="Man Y."/>
        </authorList>
    </citation>
    <scope>NUCLEOTIDE SEQUENCE [LARGE SCALE GENOMIC DNA]</scope>
    <source>
        <strain evidence="3 4">MS405</strain>
        <plasmid evidence="3 4">p1</plasmid>
    </source>
</reference>
<evidence type="ECO:0000313" key="3">
    <source>
        <dbReference type="EMBL" id="UQT61939.1"/>
    </source>
</evidence>
<dbReference type="PANTHER" id="PTHR35201:SF4">
    <property type="entry name" value="BETA-PINACENE SYNTHASE-RELATED"/>
    <property type="match status" value="1"/>
</dbReference>
<dbReference type="EC" id="4.2.3.-" evidence="2"/>
<name>A0ABY4Q9B2_9ACTN</name>
<protein>
    <recommendedName>
        <fullName evidence="2">Terpene synthase</fullName>
        <ecNumber evidence="2">4.2.3.-</ecNumber>
    </recommendedName>
</protein>